<evidence type="ECO:0000256" key="1">
    <source>
        <dbReference type="SAM" id="MobiDB-lite"/>
    </source>
</evidence>
<proteinExistence type="predicted"/>
<dbReference type="InterPro" id="IPR012337">
    <property type="entry name" value="RNaseH-like_sf"/>
</dbReference>
<dbReference type="InterPro" id="IPR036397">
    <property type="entry name" value="RNaseH_sf"/>
</dbReference>
<gene>
    <name evidence="3" type="ORF">SAMN05660874_05699</name>
</gene>
<organism evidence="3 4">
    <name type="scientific">Saccharopolyspora flava</name>
    <dbReference type="NCBI Taxonomy" id="95161"/>
    <lineage>
        <taxon>Bacteria</taxon>
        <taxon>Bacillati</taxon>
        <taxon>Actinomycetota</taxon>
        <taxon>Actinomycetes</taxon>
        <taxon>Pseudonocardiales</taxon>
        <taxon>Pseudonocardiaceae</taxon>
        <taxon>Saccharopolyspora</taxon>
    </lineage>
</organism>
<protein>
    <submittedName>
        <fullName evidence="3">Transposase InsO and inactivated derivatives</fullName>
    </submittedName>
</protein>
<dbReference type="AlphaFoldDB" id="A0A1I6V864"/>
<dbReference type="NCBIfam" id="NF033577">
    <property type="entry name" value="transpos_IS481"/>
    <property type="match status" value="1"/>
</dbReference>
<dbReference type="InterPro" id="IPR001584">
    <property type="entry name" value="Integrase_cat-core"/>
</dbReference>
<dbReference type="SUPFAM" id="SSF46689">
    <property type="entry name" value="Homeodomain-like"/>
    <property type="match status" value="1"/>
</dbReference>
<dbReference type="InterPro" id="IPR047656">
    <property type="entry name" value="IS481-like_transpos"/>
</dbReference>
<dbReference type="GO" id="GO:0003676">
    <property type="term" value="F:nucleic acid binding"/>
    <property type="evidence" value="ECO:0007669"/>
    <property type="project" value="InterPro"/>
</dbReference>
<dbReference type="PROSITE" id="PS50994">
    <property type="entry name" value="INTEGRASE"/>
    <property type="match status" value="1"/>
</dbReference>
<dbReference type="Pfam" id="PF13565">
    <property type="entry name" value="HTH_32"/>
    <property type="match status" value="1"/>
</dbReference>
<dbReference type="PANTHER" id="PTHR35004:SF6">
    <property type="entry name" value="TRANSPOSASE"/>
    <property type="match status" value="1"/>
</dbReference>
<dbReference type="Proteomes" id="UP000198852">
    <property type="component" value="Unassembled WGS sequence"/>
</dbReference>
<feature type="domain" description="Integrase catalytic" evidence="2">
    <location>
        <begin position="135"/>
        <end position="307"/>
    </location>
</feature>
<accession>A0A1I6V864</accession>
<dbReference type="Gene3D" id="3.30.420.10">
    <property type="entry name" value="Ribonuclease H-like superfamily/Ribonuclease H"/>
    <property type="match status" value="1"/>
</dbReference>
<dbReference type="Pfam" id="PF13683">
    <property type="entry name" value="rve_3"/>
    <property type="match status" value="1"/>
</dbReference>
<dbReference type="Gene3D" id="1.10.10.10">
    <property type="entry name" value="Winged helix-like DNA-binding domain superfamily/Winged helix DNA-binding domain"/>
    <property type="match status" value="1"/>
</dbReference>
<feature type="region of interest" description="Disordered" evidence="1">
    <location>
        <begin position="313"/>
        <end position="344"/>
    </location>
</feature>
<dbReference type="GO" id="GO:0015074">
    <property type="term" value="P:DNA integration"/>
    <property type="evidence" value="ECO:0007669"/>
    <property type="project" value="InterPro"/>
</dbReference>
<evidence type="ECO:0000313" key="3">
    <source>
        <dbReference type="EMBL" id="SFT09948.1"/>
    </source>
</evidence>
<reference evidence="4" key="1">
    <citation type="submission" date="2016-10" db="EMBL/GenBank/DDBJ databases">
        <authorList>
            <person name="Varghese N."/>
            <person name="Submissions S."/>
        </authorList>
    </citation>
    <scope>NUCLEOTIDE SEQUENCE [LARGE SCALE GENOMIC DNA]</scope>
    <source>
        <strain evidence="4">DSM 44771</strain>
    </source>
</reference>
<dbReference type="EMBL" id="FOZX01000020">
    <property type="protein sequence ID" value="SFT09948.1"/>
    <property type="molecule type" value="Genomic_DNA"/>
</dbReference>
<dbReference type="InterPro" id="IPR009057">
    <property type="entry name" value="Homeodomain-like_sf"/>
</dbReference>
<dbReference type="SUPFAM" id="SSF53098">
    <property type="entry name" value="Ribonuclease H-like"/>
    <property type="match status" value="1"/>
</dbReference>
<dbReference type="OrthoDB" id="568335at2"/>
<dbReference type="InterPro" id="IPR036388">
    <property type="entry name" value="WH-like_DNA-bd_sf"/>
</dbReference>
<keyword evidence="4" id="KW-1185">Reference proteome</keyword>
<evidence type="ECO:0000313" key="4">
    <source>
        <dbReference type="Proteomes" id="UP000198852"/>
    </source>
</evidence>
<evidence type="ECO:0000259" key="2">
    <source>
        <dbReference type="PROSITE" id="PS50994"/>
    </source>
</evidence>
<sequence length="600" mass="66929">MLVELSVVEQRYHAVMEVLSAGAQVTEVAERYGVSRKTVHAWIRRYRDEGLAGLEDRSHRPRAHPWQLDAEIEARVCELRREHPRWGPRRLGFELERAGLGPVPSLSTIYRVLKRHDLVEGSLRKRRREDYRRWERGEPMQLWQMDIMGSVMLVDGTECKLISGIDDHSRFCVIAAVVPRATARAVCRALVTALETYGVPEEILTDNGKQFTGKYGRPRPSEVLFDRICRNNGITHLLTKIRSPTTTGKVERWHRSIQDELLTDEGPFADVEHARAAVEKWQREYNTQRPHQALNMATPAEVFRPVSGENGLALWRPPELDTTPVSSPDVVVEEGPPEPVEPTAGSGAVVVDRVVPASGNLWLRGQQFWFGPARAGKRVRIWIDTTTAHVSLDGWHYKTLPSRLSSLDLDKLRAAGAPTAGPPPPRPDARELISGDPVAIDRVVTASGTVSVARRSLSVGQQWAGRHVTLRLDNDLAQVIIDGTIVRTLSLNLSPSQRLRLQGARPAGPAPEPDRRPARIQRKVSARGATQVTGQTVQVGYRYAGRVVTIEVDETVLRVFDEADEAITTVSRTTTAPVVRHKAYGHRVESTISQEVSPLN</sequence>
<name>A0A1I6V864_9PSEU</name>
<dbReference type="PANTHER" id="PTHR35004">
    <property type="entry name" value="TRANSPOSASE RV3428C-RELATED"/>
    <property type="match status" value="1"/>
</dbReference>